<evidence type="ECO:0000313" key="3">
    <source>
        <dbReference type="Proteomes" id="UP000028547"/>
    </source>
</evidence>
<organism evidence="2 3">
    <name type="scientific">Archangium violaceum Cb vi76</name>
    <dbReference type="NCBI Taxonomy" id="1406225"/>
    <lineage>
        <taxon>Bacteria</taxon>
        <taxon>Pseudomonadati</taxon>
        <taxon>Myxococcota</taxon>
        <taxon>Myxococcia</taxon>
        <taxon>Myxococcales</taxon>
        <taxon>Cystobacterineae</taxon>
        <taxon>Archangiaceae</taxon>
        <taxon>Archangium</taxon>
    </lineage>
</organism>
<dbReference type="Proteomes" id="UP000028547">
    <property type="component" value="Unassembled WGS sequence"/>
</dbReference>
<dbReference type="InterPro" id="IPR001387">
    <property type="entry name" value="Cro/C1-type_HTH"/>
</dbReference>
<protein>
    <recommendedName>
        <fullName evidence="1">HTH cro/C1-type domain-containing protein</fullName>
    </recommendedName>
</protein>
<gene>
    <name evidence="2" type="ORF">Q664_31520</name>
</gene>
<sequence>MHVERMLICIRKRTVPGLGERLVSLRKSRGLSQQVLATRAGISIPRLRDAERFGAATTETLNLLAHALATDVDTLLGRKEGTR</sequence>
<dbReference type="GO" id="GO:0003677">
    <property type="term" value="F:DNA binding"/>
    <property type="evidence" value="ECO:0007669"/>
    <property type="project" value="InterPro"/>
</dbReference>
<evidence type="ECO:0000259" key="1">
    <source>
        <dbReference type="PROSITE" id="PS50943"/>
    </source>
</evidence>
<accession>A0A084SND6</accession>
<evidence type="ECO:0000313" key="2">
    <source>
        <dbReference type="EMBL" id="KFA89971.1"/>
    </source>
</evidence>
<dbReference type="EMBL" id="JPMI01000228">
    <property type="protein sequence ID" value="KFA89971.1"/>
    <property type="molecule type" value="Genomic_DNA"/>
</dbReference>
<dbReference type="SUPFAM" id="SSF47413">
    <property type="entry name" value="lambda repressor-like DNA-binding domains"/>
    <property type="match status" value="1"/>
</dbReference>
<proteinExistence type="predicted"/>
<feature type="domain" description="HTH cro/C1-type" evidence="1">
    <location>
        <begin position="22"/>
        <end position="75"/>
    </location>
</feature>
<reference evidence="2 3" key="1">
    <citation type="submission" date="2014-07" db="EMBL/GenBank/DDBJ databases">
        <title>Draft Genome Sequence of Gephyronic Acid Producer, Cystobacter violaceus Strain Cb vi76.</title>
        <authorList>
            <person name="Stevens D.C."/>
            <person name="Young J."/>
            <person name="Carmichael R."/>
            <person name="Tan J."/>
            <person name="Taylor R.E."/>
        </authorList>
    </citation>
    <scope>NUCLEOTIDE SEQUENCE [LARGE SCALE GENOMIC DNA]</scope>
    <source>
        <strain evidence="2 3">Cb vi76</strain>
    </source>
</reference>
<dbReference type="AlphaFoldDB" id="A0A084SND6"/>
<dbReference type="CDD" id="cd00093">
    <property type="entry name" value="HTH_XRE"/>
    <property type="match status" value="1"/>
</dbReference>
<dbReference type="SMART" id="SM00530">
    <property type="entry name" value="HTH_XRE"/>
    <property type="match status" value="1"/>
</dbReference>
<dbReference type="InterPro" id="IPR010982">
    <property type="entry name" value="Lambda_DNA-bd_dom_sf"/>
</dbReference>
<dbReference type="Pfam" id="PF01381">
    <property type="entry name" value="HTH_3"/>
    <property type="match status" value="1"/>
</dbReference>
<dbReference type="PROSITE" id="PS50943">
    <property type="entry name" value="HTH_CROC1"/>
    <property type="match status" value="1"/>
</dbReference>
<dbReference type="Gene3D" id="1.10.260.40">
    <property type="entry name" value="lambda repressor-like DNA-binding domains"/>
    <property type="match status" value="1"/>
</dbReference>
<comment type="caution">
    <text evidence="2">The sequence shown here is derived from an EMBL/GenBank/DDBJ whole genome shotgun (WGS) entry which is preliminary data.</text>
</comment>
<name>A0A084SND6_9BACT</name>